<organism evidence="1 2">
    <name type="scientific">Persea americana</name>
    <name type="common">Avocado</name>
    <dbReference type="NCBI Taxonomy" id="3435"/>
    <lineage>
        <taxon>Eukaryota</taxon>
        <taxon>Viridiplantae</taxon>
        <taxon>Streptophyta</taxon>
        <taxon>Embryophyta</taxon>
        <taxon>Tracheophyta</taxon>
        <taxon>Spermatophyta</taxon>
        <taxon>Magnoliopsida</taxon>
        <taxon>Magnoliidae</taxon>
        <taxon>Laurales</taxon>
        <taxon>Lauraceae</taxon>
        <taxon>Persea</taxon>
    </lineage>
</organism>
<comment type="caution">
    <text evidence="1">The sequence shown here is derived from an EMBL/GenBank/DDBJ whole genome shotgun (WGS) entry which is preliminary data.</text>
</comment>
<accession>A0ACC2MUV2</accession>
<proteinExistence type="predicted"/>
<keyword evidence="2" id="KW-1185">Reference proteome</keyword>
<name>A0ACC2MUV2_PERAE</name>
<evidence type="ECO:0000313" key="1">
    <source>
        <dbReference type="EMBL" id="KAJ8649479.1"/>
    </source>
</evidence>
<reference evidence="1 2" key="1">
    <citation type="journal article" date="2022" name="Hortic Res">
        <title>A haplotype resolved chromosomal level avocado genome allows analysis of novel avocado genes.</title>
        <authorList>
            <person name="Nath O."/>
            <person name="Fletcher S.J."/>
            <person name="Hayward A."/>
            <person name="Shaw L.M."/>
            <person name="Masouleh A.K."/>
            <person name="Furtado A."/>
            <person name="Henry R.J."/>
            <person name="Mitter N."/>
        </authorList>
    </citation>
    <scope>NUCLEOTIDE SEQUENCE [LARGE SCALE GENOMIC DNA]</scope>
    <source>
        <strain evidence="2">cv. Hass</strain>
    </source>
</reference>
<protein>
    <submittedName>
        <fullName evidence="1">Uncharacterized protein</fullName>
    </submittedName>
</protein>
<dbReference type="EMBL" id="CM056809">
    <property type="protein sequence ID" value="KAJ8649479.1"/>
    <property type="molecule type" value="Genomic_DNA"/>
</dbReference>
<sequence>MLHLTRIGVHPLTSFQPQRLQIVAEGEGGEPPAIHPVVAECQLLQHGAAGPDGADAFVAPLAAAQLQLHKTPAVMGQDGQPNIRNRRIVIQSLNKHNYPQDLEILEGGDRGEDIVGAAVELELLKGGALGGNGGKASFGSGDESELPEIGVAAGEGSESDVDIIRREEKLVEDEEAAESSEWMGRVRKM</sequence>
<evidence type="ECO:0000313" key="2">
    <source>
        <dbReference type="Proteomes" id="UP001234297"/>
    </source>
</evidence>
<dbReference type="Proteomes" id="UP001234297">
    <property type="component" value="Chromosome 1"/>
</dbReference>
<gene>
    <name evidence="1" type="ORF">MRB53_002502</name>
</gene>